<evidence type="ECO:0000313" key="2">
    <source>
        <dbReference type="Proteomes" id="UP001186974"/>
    </source>
</evidence>
<dbReference type="Proteomes" id="UP001186974">
    <property type="component" value="Unassembled WGS sequence"/>
</dbReference>
<feature type="non-terminal residue" evidence="1">
    <location>
        <position position="1"/>
    </location>
</feature>
<reference evidence="1" key="1">
    <citation type="submission" date="2024-09" db="EMBL/GenBank/DDBJ databases">
        <title>Black Yeasts Isolated from many extreme environments.</title>
        <authorList>
            <person name="Coleine C."/>
            <person name="Stajich J.E."/>
            <person name="Selbmann L."/>
        </authorList>
    </citation>
    <scope>NUCLEOTIDE SEQUENCE</scope>
    <source>
        <strain evidence="1">CCFEE 5737</strain>
    </source>
</reference>
<dbReference type="EMBL" id="JAWDJW010011816">
    <property type="protein sequence ID" value="KAK3044528.1"/>
    <property type="molecule type" value="Genomic_DNA"/>
</dbReference>
<keyword evidence="2" id="KW-1185">Reference proteome</keyword>
<proteinExistence type="predicted"/>
<accession>A0ACC3CTW5</accession>
<gene>
    <name evidence="1" type="ORF">LTS18_001021</name>
</gene>
<evidence type="ECO:0000313" key="1">
    <source>
        <dbReference type="EMBL" id="KAK3044528.1"/>
    </source>
</evidence>
<comment type="caution">
    <text evidence="1">The sequence shown here is derived from an EMBL/GenBank/DDBJ whole genome shotgun (WGS) entry which is preliminary data.</text>
</comment>
<name>A0ACC3CTW5_9PEZI</name>
<sequence>THHPRTFKDGKRDPAPSSDAQVALNRKRKSEDVGKHASAKRTKRSEEDLAAATIVAQPTKKAENAYMTNTDTNTENTTEALVTDVPAPHTKRKRGAVKSKVS</sequence>
<protein>
    <submittedName>
        <fullName evidence="1">Uncharacterized protein</fullName>
    </submittedName>
</protein>
<organism evidence="1 2">
    <name type="scientific">Coniosporium uncinatum</name>
    <dbReference type="NCBI Taxonomy" id="93489"/>
    <lineage>
        <taxon>Eukaryota</taxon>
        <taxon>Fungi</taxon>
        <taxon>Dikarya</taxon>
        <taxon>Ascomycota</taxon>
        <taxon>Pezizomycotina</taxon>
        <taxon>Dothideomycetes</taxon>
        <taxon>Dothideomycetes incertae sedis</taxon>
        <taxon>Coniosporium</taxon>
    </lineage>
</organism>